<feature type="region of interest" description="Disordered" evidence="3">
    <location>
        <begin position="169"/>
        <end position="188"/>
    </location>
</feature>
<dbReference type="GO" id="GO:0000323">
    <property type="term" value="C:lytic vacuole"/>
    <property type="evidence" value="ECO:0007669"/>
    <property type="project" value="TreeGrafter"/>
</dbReference>
<comment type="caution">
    <text evidence="4">The sequence shown here is derived from an EMBL/GenBank/DDBJ whole genome shotgun (WGS) entry which is preliminary data.</text>
</comment>
<feature type="region of interest" description="Disordered" evidence="3">
    <location>
        <begin position="130"/>
        <end position="149"/>
    </location>
</feature>
<dbReference type="GO" id="GO:0000149">
    <property type="term" value="F:SNARE binding"/>
    <property type="evidence" value="ECO:0007669"/>
    <property type="project" value="TreeGrafter"/>
</dbReference>
<evidence type="ECO:0000256" key="1">
    <source>
        <dbReference type="ARBA" id="ARBA00023054"/>
    </source>
</evidence>
<organism evidence="4 5">
    <name type="scientific">Modicella reniformis</name>
    <dbReference type="NCBI Taxonomy" id="1440133"/>
    <lineage>
        <taxon>Eukaryota</taxon>
        <taxon>Fungi</taxon>
        <taxon>Fungi incertae sedis</taxon>
        <taxon>Mucoromycota</taxon>
        <taxon>Mortierellomycotina</taxon>
        <taxon>Mortierellomycetes</taxon>
        <taxon>Mortierellales</taxon>
        <taxon>Mortierellaceae</taxon>
        <taxon>Modicella</taxon>
    </lineage>
</organism>
<evidence type="ECO:0000256" key="3">
    <source>
        <dbReference type="SAM" id="MobiDB-lite"/>
    </source>
</evidence>
<feature type="region of interest" description="Disordered" evidence="3">
    <location>
        <begin position="855"/>
        <end position="876"/>
    </location>
</feature>
<dbReference type="GO" id="GO:0005768">
    <property type="term" value="C:endosome"/>
    <property type="evidence" value="ECO:0007669"/>
    <property type="project" value="TreeGrafter"/>
</dbReference>
<dbReference type="GO" id="GO:0035493">
    <property type="term" value="P:SNARE complex assembly"/>
    <property type="evidence" value="ECO:0007669"/>
    <property type="project" value="TreeGrafter"/>
</dbReference>
<protein>
    <recommendedName>
        <fullName evidence="6">UV radiation resistance-associated gene protein</fullName>
    </recommendedName>
</protein>
<feature type="compositionally biased region" description="Low complexity" evidence="3">
    <location>
        <begin position="254"/>
        <end position="263"/>
    </location>
</feature>
<evidence type="ECO:0000313" key="4">
    <source>
        <dbReference type="EMBL" id="KAF9980722.1"/>
    </source>
</evidence>
<name>A0A9P6M8S6_9FUNG</name>
<feature type="region of interest" description="Disordered" evidence="3">
    <location>
        <begin position="794"/>
        <end position="838"/>
    </location>
</feature>
<feature type="region of interest" description="Disordered" evidence="3">
    <location>
        <begin position="242"/>
        <end position="293"/>
    </location>
</feature>
<keyword evidence="1 2" id="KW-0175">Coiled coil</keyword>
<keyword evidence="5" id="KW-1185">Reference proteome</keyword>
<evidence type="ECO:0008006" key="6">
    <source>
        <dbReference type="Google" id="ProtNLM"/>
    </source>
</evidence>
<proteinExistence type="predicted"/>
<evidence type="ECO:0000313" key="5">
    <source>
        <dbReference type="Proteomes" id="UP000749646"/>
    </source>
</evidence>
<dbReference type="Proteomes" id="UP000749646">
    <property type="component" value="Unassembled WGS sequence"/>
</dbReference>
<accession>A0A9P6M8S6</accession>
<dbReference type="PANTHER" id="PTHR15157:SF5">
    <property type="entry name" value="UV RADIATION RESISTANCE-ASSOCIATED GENE PROTEIN"/>
    <property type="match status" value="1"/>
</dbReference>
<feature type="non-terminal residue" evidence="4">
    <location>
        <position position="1"/>
    </location>
</feature>
<dbReference type="AlphaFoldDB" id="A0A9P6M8S6"/>
<evidence type="ECO:0000256" key="2">
    <source>
        <dbReference type="SAM" id="Coils"/>
    </source>
</evidence>
<sequence length="876" mass="98474">MDMSQPRLKHRQGIEPNQFATRVYQGRGRILRDSVQAVKEDADYRKVFLVDYIKRRIRHIQCIQARNLTFTLNANQRTLASVLFHPSASSHHYDNNNNTNNNNNNNNTNVFSHSSIGSYYNNSFQYHGGNRSITPSLEPPSGASSPTRSYFRSPWKGYSYYQGIPKVKGPGSDAGSVSASESGRASSVIKEPIARLSAGLKATVFSSGNSLESGYTSESGYITGGASKSKSKARYRFSTDQSALKPSSFDAKRQQQQQQQQQQTEDLSSPGTLSKEWTLIGSTSPSGAPPPTLSAREKFLLSVNDAVLRGTKESRVPSPSALTWEKKALSDSDIENYSRLPAFVLTSREHSSPILLDTYFTLHEQINDQIIYTSETVMASNNPNYNPLEEHLFMDPTKRRSSNITIRIWASHRDSQVSLLLEWRVDLCCLRYIGKELRRLPTTLPNNTILFGFENGYYTAPDDDDMADHPHTQPEPISVVSSIGAGAVAVAGGGVNPSYTYDSVMRLNNLHECIADTKESRDEIKNNIETVLSKENAPMIMRKRQGECTERLWHLQRKVGHELNVLETNQKKAAALQRELDRRRQALAESQERGQTQAMYLEENMMKLSKNKESLYNVLQEYSGKRTELIATLFTIFPITEAGNVHRSGIRLVVMLAHYLSVPLRYPLTPMGSRAFVLDPVSRLIGPKEFPLFGRGQDSQRFEYGVFLLNKNVEQLLNSQGLQFMDLRQTLPNLRYLMETLLTTSPSQSMLIRSKLFSRRKQLSQEYERLANILVIPVEHQTLQQHGHNHVLDSETEAAGSSSGFDTNEHERPSGSGKRLHERNPSTSKSIAGERCSPLVREYDPIEGDYMLILDNNSRSRNEIGGSEISTAKRGS</sequence>
<dbReference type="PANTHER" id="PTHR15157">
    <property type="entry name" value="UV RADIATION RESISTANCE-ASSOCIATED GENE PROTEIN"/>
    <property type="match status" value="1"/>
</dbReference>
<reference evidence="4" key="1">
    <citation type="journal article" date="2020" name="Fungal Divers.">
        <title>Resolving the Mortierellaceae phylogeny through synthesis of multi-gene phylogenetics and phylogenomics.</title>
        <authorList>
            <person name="Vandepol N."/>
            <person name="Liber J."/>
            <person name="Desiro A."/>
            <person name="Na H."/>
            <person name="Kennedy M."/>
            <person name="Barry K."/>
            <person name="Grigoriev I.V."/>
            <person name="Miller A.N."/>
            <person name="O'Donnell K."/>
            <person name="Stajich J.E."/>
            <person name="Bonito G."/>
        </authorList>
    </citation>
    <scope>NUCLEOTIDE SEQUENCE</scope>
    <source>
        <strain evidence="4">MES-2147</strain>
    </source>
</reference>
<gene>
    <name evidence="4" type="ORF">BGZ65_004756</name>
</gene>
<dbReference type="OrthoDB" id="72772at2759"/>
<dbReference type="EMBL" id="JAAAHW010003798">
    <property type="protein sequence ID" value="KAF9980722.1"/>
    <property type="molecule type" value="Genomic_DNA"/>
</dbReference>
<feature type="compositionally biased region" description="Low complexity" evidence="3">
    <location>
        <begin position="174"/>
        <end position="188"/>
    </location>
</feature>
<feature type="coiled-coil region" evidence="2">
    <location>
        <begin position="566"/>
        <end position="593"/>
    </location>
</feature>